<protein>
    <submittedName>
        <fullName evidence="2">GyrI-like domain-containing protein</fullName>
    </submittedName>
</protein>
<sequence length="151" mass="16059">MNVQRVELEPRTIYGVHEVIPMSELTDFFGRALAEAAAEMGKQGAFPGGPPVALYHGMPTDTIDVTAGFPVSRAVAPAGRVVVATLPGGSAVEATHAGPYDTLAETYGEISAWIADQKLTPAEDMFEEYLVGPDGESDPANWRTRIVFPLA</sequence>
<dbReference type="SMART" id="SM00871">
    <property type="entry name" value="AraC_E_bind"/>
    <property type="match status" value="1"/>
</dbReference>
<dbReference type="EMBL" id="VRMG01000004">
    <property type="protein sequence ID" value="TXN31898.1"/>
    <property type="molecule type" value="Genomic_DNA"/>
</dbReference>
<dbReference type="Gene3D" id="3.20.80.10">
    <property type="entry name" value="Regulatory factor, effector binding domain"/>
    <property type="match status" value="1"/>
</dbReference>
<reference evidence="2 3" key="1">
    <citation type="submission" date="2019-08" db="EMBL/GenBank/DDBJ databases">
        <title>Bacterial whole genome sequence for Glaciihabitans sp. CHu50b-6-2.</title>
        <authorList>
            <person name="Jin L."/>
        </authorList>
    </citation>
    <scope>NUCLEOTIDE SEQUENCE [LARGE SCALE GENOMIC DNA]</scope>
    <source>
        <strain evidence="2 3">CHu50b-6-2</strain>
    </source>
</reference>
<organism evidence="2 3">
    <name type="scientific">Lacisediminihabitans profunda</name>
    <dbReference type="NCBI Taxonomy" id="2594790"/>
    <lineage>
        <taxon>Bacteria</taxon>
        <taxon>Bacillati</taxon>
        <taxon>Actinomycetota</taxon>
        <taxon>Actinomycetes</taxon>
        <taxon>Micrococcales</taxon>
        <taxon>Microbacteriaceae</taxon>
        <taxon>Lacisediminihabitans</taxon>
    </lineage>
</organism>
<dbReference type="AlphaFoldDB" id="A0A5C8UW66"/>
<dbReference type="InterPro" id="IPR029442">
    <property type="entry name" value="GyrI-like"/>
</dbReference>
<comment type="caution">
    <text evidence="2">The sequence shown here is derived from an EMBL/GenBank/DDBJ whole genome shotgun (WGS) entry which is preliminary data.</text>
</comment>
<dbReference type="Proteomes" id="UP000321379">
    <property type="component" value="Unassembled WGS sequence"/>
</dbReference>
<dbReference type="SUPFAM" id="SSF55136">
    <property type="entry name" value="Probable bacterial effector-binding domain"/>
    <property type="match status" value="1"/>
</dbReference>
<dbReference type="InterPro" id="IPR011256">
    <property type="entry name" value="Reg_factor_effector_dom_sf"/>
</dbReference>
<accession>A0A5C8UW66</accession>
<keyword evidence="3" id="KW-1185">Reference proteome</keyword>
<dbReference type="RefSeq" id="WP_147782147.1">
    <property type="nucleotide sequence ID" value="NZ_VRMG01000004.1"/>
</dbReference>
<feature type="domain" description="AraC effector-binding" evidence="1">
    <location>
        <begin position="1"/>
        <end position="151"/>
    </location>
</feature>
<gene>
    <name evidence="2" type="ORF">FVP33_02955</name>
</gene>
<evidence type="ECO:0000259" key="1">
    <source>
        <dbReference type="SMART" id="SM00871"/>
    </source>
</evidence>
<dbReference type="InterPro" id="IPR010499">
    <property type="entry name" value="AraC_E-bd"/>
</dbReference>
<proteinExistence type="predicted"/>
<name>A0A5C8UW66_9MICO</name>
<evidence type="ECO:0000313" key="3">
    <source>
        <dbReference type="Proteomes" id="UP000321379"/>
    </source>
</evidence>
<dbReference type="Pfam" id="PF06445">
    <property type="entry name" value="GyrI-like"/>
    <property type="match status" value="1"/>
</dbReference>
<evidence type="ECO:0000313" key="2">
    <source>
        <dbReference type="EMBL" id="TXN31898.1"/>
    </source>
</evidence>